<evidence type="ECO:0000313" key="3">
    <source>
        <dbReference type="EMBL" id="OEV38946.1"/>
    </source>
</evidence>
<name>A0A1E7NE07_KITAU</name>
<sequence length="174" mass="17954">MTTPPLSWLPLPLLSPAERAEDEPASESDDQALDPVQLAALHRGRDAGEAAAAWVRELAGRQNDERHALALEHAAAGIERASHQEVIPGGDGQLAEELRYALAADVLLGATHTGTMPDLAPGERMPLVAVCALAAAMPSCVLGDLPRELTLLSDQLDAATAAGRATTTATGCAG</sequence>
<reference evidence="2" key="1">
    <citation type="journal article" date="2014" name="Int. J. Syst. Evol. Microbiol.">
        <title>Complete genome sequence of Corynebacterium casei LMG S-19264T (=DSM 44701T), isolated from a smear-ripened cheese.</title>
        <authorList>
            <consortium name="US DOE Joint Genome Institute (JGI-PGF)"/>
            <person name="Walter F."/>
            <person name="Albersmeier A."/>
            <person name="Kalinowski J."/>
            <person name="Ruckert C."/>
        </authorList>
    </citation>
    <scope>NUCLEOTIDE SEQUENCE</scope>
    <source>
        <strain evidence="2">JCM 4434</strain>
    </source>
</reference>
<dbReference type="AlphaFoldDB" id="A0A1E7NE07"/>
<reference evidence="3 4" key="2">
    <citation type="submission" date="2014-07" db="EMBL/GenBank/DDBJ databases">
        <authorList>
            <person name="Zhang J.E."/>
            <person name="Yang H."/>
            <person name="Guo J."/>
            <person name="Deng Z."/>
            <person name="Luo H."/>
            <person name="Luo M."/>
            <person name="Zhao B."/>
        </authorList>
    </citation>
    <scope>NUCLEOTIDE SEQUENCE [LARGE SCALE GENOMIC DNA]</scope>
    <source>
        <strain evidence="3">ATCC 10762</strain>
        <strain evidence="4">ATCC 10762 / DSM 40127 / CCM 3239 / JCM 4008 / LMG 5968 / NBRC 12843 / NCIMB 8234 / A-377</strain>
    </source>
</reference>
<reference evidence="2" key="5">
    <citation type="submission" date="2020-09" db="EMBL/GenBank/DDBJ databases">
        <authorList>
            <person name="Sun Q."/>
            <person name="Ohkuma M."/>
        </authorList>
    </citation>
    <scope>NUCLEOTIDE SEQUENCE</scope>
    <source>
        <strain evidence="2">JCM 4434</strain>
    </source>
</reference>
<feature type="compositionally biased region" description="Acidic residues" evidence="1">
    <location>
        <begin position="20"/>
        <end position="32"/>
    </location>
</feature>
<proteinExistence type="predicted"/>
<protein>
    <submittedName>
        <fullName evidence="3">Uncharacterized protein</fullName>
    </submittedName>
</protein>
<evidence type="ECO:0000313" key="4">
    <source>
        <dbReference type="Proteomes" id="UP000037395"/>
    </source>
</evidence>
<dbReference type="EMBL" id="BMUB01000043">
    <property type="protein sequence ID" value="GGV07160.1"/>
    <property type="molecule type" value="Genomic_DNA"/>
</dbReference>
<reference evidence="4" key="4">
    <citation type="submission" date="2016-08" db="EMBL/GenBank/DDBJ databases">
        <title>Sequencing, assembly and comparative genomics of S. aureofaciens ATCC 10762.</title>
        <authorList>
            <person name="Gradnigo J.S."/>
            <person name="Johnson N."/>
            <person name="Somerville G.A."/>
        </authorList>
    </citation>
    <scope>NUCLEOTIDE SEQUENCE [LARGE SCALE GENOMIC DNA]</scope>
    <source>
        <strain evidence="4">ATCC 10762 / DSM 40127 / CCM 3239 / JCM 4008 / LMG 5968 / NBRC 12843 / NCIMB 8234 / A-377</strain>
    </source>
</reference>
<organism evidence="3 4">
    <name type="scientific">Kitasatospora aureofaciens</name>
    <name type="common">Streptomyces aureofaciens</name>
    <dbReference type="NCBI Taxonomy" id="1894"/>
    <lineage>
        <taxon>Bacteria</taxon>
        <taxon>Bacillati</taxon>
        <taxon>Actinomycetota</taxon>
        <taxon>Actinomycetes</taxon>
        <taxon>Kitasatosporales</taxon>
        <taxon>Streptomycetaceae</taxon>
        <taxon>Kitasatospora</taxon>
    </lineage>
</organism>
<accession>A0A8H9I0L0</accession>
<dbReference type="KEGG" id="kau:B6264_29935"/>
<dbReference type="RefSeq" id="WP_030558250.1">
    <property type="nucleotide sequence ID" value="NZ_BMUB01000043.1"/>
</dbReference>
<keyword evidence="4" id="KW-1185">Reference proteome</keyword>
<dbReference type="GeneID" id="97490140"/>
<feature type="compositionally biased region" description="Low complexity" evidence="1">
    <location>
        <begin position="1"/>
        <end position="16"/>
    </location>
</feature>
<evidence type="ECO:0000256" key="1">
    <source>
        <dbReference type="SAM" id="MobiDB-lite"/>
    </source>
</evidence>
<dbReference type="Proteomes" id="UP000610124">
    <property type="component" value="Unassembled WGS sequence"/>
</dbReference>
<comment type="caution">
    <text evidence="3">The sequence shown here is derived from an EMBL/GenBank/DDBJ whole genome shotgun (WGS) entry which is preliminary data.</text>
</comment>
<gene>
    <name evidence="2" type="ORF">GCM10010502_72880</name>
    <name evidence="3" type="ORF">HS99_0017680</name>
</gene>
<reference evidence="3" key="3">
    <citation type="submission" date="2016-08" db="EMBL/GenBank/DDBJ databases">
        <title>Sequencing, Assembly and Comparative Genomics of S. aureofaciens ATCC 10762.</title>
        <authorList>
            <person name="Gradnigo J.S."/>
            <person name="Johnson N."/>
            <person name="Somerville G.A."/>
        </authorList>
    </citation>
    <scope>NUCLEOTIDE SEQUENCE [LARGE SCALE GENOMIC DNA]</scope>
    <source>
        <strain evidence="3">ATCC 10762</strain>
    </source>
</reference>
<accession>A0A1E7NE07</accession>
<evidence type="ECO:0000313" key="2">
    <source>
        <dbReference type="EMBL" id="GGV07160.1"/>
    </source>
</evidence>
<dbReference type="Proteomes" id="UP000037395">
    <property type="component" value="Unassembled WGS sequence"/>
</dbReference>
<feature type="region of interest" description="Disordered" evidence="1">
    <location>
        <begin position="1"/>
        <end position="34"/>
    </location>
</feature>
<dbReference type="EMBL" id="JPRF03000002">
    <property type="protein sequence ID" value="OEV38946.1"/>
    <property type="molecule type" value="Genomic_DNA"/>
</dbReference>